<accession>A0A839HHX9</accession>
<sequence length="577" mass="63643">MMHYRLFLPAAACLLTAQVTLAATAPPPSATTAAAPAREFTTDLLYQVLVAEIAVQRDQPLTAFSYYFAAAERARNAELAELATRAAITAEAQGEAELAVNYWLQLSPESLSAQQLAAYVAIKAERLETALDHLRTVVALAKTPQQGYQTAARLVARVGDPARRVDLMRTLIADHPSDADGQLALAAIAAGAGQLDVARTHAEQAAALRPNWSRPPQLLAQLFIDNDRPAEARAVLERYFAGGYDDLDLRLLYAQLLIEAEDFTAARQTFATILQQRPNAENVLLAAALLSLQLKDYPAARRYFLQLKTNGQQVDEALFLLGQVEEAAGDNPAALNWYQQVGGDKKIDAQLRTAAIAANGGDLTRAREVLQQLRHQFPDNQSRFYLAEGELLTEAKQLELAREVYSQGLTAAPDDIDLLYARALLAARMQQVALLEQDLRRVLKLNPDHADALNALGYTLADQTNRFNEARAFIERALELEPDEPAILDSMGWLLYRTGQIAQAEPYLRKALKLFDDGEIAAHLGELLWTTGRRDEAQSIWDHARQQAPDHEYLLRTMQRYLGASLPPIKSNSPAPK</sequence>
<dbReference type="Pfam" id="PF13432">
    <property type="entry name" value="TPR_16"/>
    <property type="match status" value="2"/>
</dbReference>
<dbReference type="AlphaFoldDB" id="A0A839HHX9"/>
<evidence type="ECO:0000256" key="3">
    <source>
        <dbReference type="PROSITE-ProRule" id="PRU00339"/>
    </source>
</evidence>
<evidence type="ECO:0000313" key="5">
    <source>
        <dbReference type="EMBL" id="MBB1125762.1"/>
    </source>
</evidence>
<feature type="signal peptide" evidence="4">
    <location>
        <begin position="1"/>
        <end position="22"/>
    </location>
</feature>
<reference evidence="5 6" key="1">
    <citation type="journal article" date="2020" name="Arch. Microbiol.">
        <title>The genome sequence of the giant phototrophic gammaproteobacterium Thiospirillum jenense gives insight into its physiological properties and phylogenetic relationships.</title>
        <authorList>
            <person name="Imhoff J.F."/>
            <person name="Meyer T.E."/>
            <person name="Kyndt J.A."/>
        </authorList>
    </citation>
    <scope>NUCLEOTIDE SEQUENCE [LARGE SCALE GENOMIC DNA]</scope>
    <source>
        <strain evidence="5 6">DSM 216</strain>
    </source>
</reference>
<feature type="repeat" description="TPR" evidence="3">
    <location>
        <begin position="382"/>
        <end position="415"/>
    </location>
</feature>
<protein>
    <submittedName>
        <fullName evidence="5">Tetratricopeptide repeat protein</fullName>
    </submittedName>
</protein>
<dbReference type="RefSeq" id="WP_182583388.1">
    <property type="nucleotide sequence ID" value="NZ_JABVCQ010000009.1"/>
</dbReference>
<evidence type="ECO:0000256" key="1">
    <source>
        <dbReference type="ARBA" id="ARBA00022737"/>
    </source>
</evidence>
<dbReference type="InterPro" id="IPR019734">
    <property type="entry name" value="TPR_rpt"/>
</dbReference>
<dbReference type="PANTHER" id="PTHR45586">
    <property type="entry name" value="TPR REPEAT-CONTAINING PROTEIN PA4667"/>
    <property type="match status" value="1"/>
</dbReference>
<proteinExistence type="predicted"/>
<dbReference type="PANTHER" id="PTHR45586:SF1">
    <property type="entry name" value="LIPOPOLYSACCHARIDE ASSEMBLY PROTEIN B"/>
    <property type="match status" value="1"/>
</dbReference>
<dbReference type="Proteomes" id="UP000548632">
    <property type="component" value="Unassembled WGS sequence"/>
</dbReference>
<dbReference type="EMBL" id="JABVCQ010000009">
    <property type="protein sequence ID" value="MBB1125762.1"/>
    <property type="molecule type" value="Genomic_DNA"/>
</dbReference>
<dbReference type="PROSITE" id="PS50005">
    <property type="entry name" value="TPR"/>
    <property type="match status" value="1"/>
</dbReference>
<feature type="chain" id="PRO_5032339922" evidence="4">
    <location>
        <begin position="23"/>
        <end position="577"/>
    </location>
</feature>
<organism evidence="5 6">
    <name type="scientific">Thiospirillum jenense</name>
    <dbReference type="NCBI Taxonomy" id="1653858"/>
    <lineage>
        <taxon>Bacteria</taxon>
        <taxon>Pseudomonadati</taxon>
        <taxon>Pseudomonadota</taxon>
        <taxon>Gammaproteobacteria</taxon>
        <taxon>Chromatiales</taxon>
        <taxon>Chromatiaceae</taxon>
        <taxon>Thiospirillum</taxon>
    </lineage>
</organism>
<evidence type="ECO:0000256" key="4">
    <source>
        <dbReference type="SAM" id="SignalP"/>
    </source>
</evidence>
<comment type="caution">
    <text evidence="5">The sequence shown here is derived from an EMBL/GenBank/DDBJ whole genome shotgun (WGS) entry which is preliminary data.</text>
</comment>
<gene>
    <name evidence="5" type="ORF">HUK38_05880</name>
</gene>
<dbReference type="SUPFAM" id="SSF48452">
    <property type="entry name" value="TPR-like"/>
    <property type="match status" value="3"/>
</dbReference>
<keyword evidence="2 3" id="KW-0802">TPR repeat</keyword>
<dbReference type="InterPro" id="IPR011990">
    <property type="entry name" value="TPR-like_helical_dom_sf"/>
</dbReference>
<dbReference type="SMART" id="SM00028">
    <property type="entry name" value="TPR"/>
    <property type="match status" value="7"/>
</dbReference>
<dbReference type="Gene3D" id="1.25.40.10">
    <property type="entry name" value="Tetratricopeptide repeat domain"/>
    <property type="match status" value="2"/>
</dbReference>
<name>A0A839HHX9_9GAMM</name>
<keyword evidence="4" id="KW-0732">Signal</keyword>
<dbReference type="Pfam" id="PF14559">
    <property type="entry name" value="TPR_19"/>
    <property type="match status" value="1"/>
</dbReference>
<evidence type="ECO:0000256" key="2">
    <source>
        <dbReference type="ARBA" id="ARBA00022803"/>
    </source>
</evidence>
<evidence type="ECO:0000313" key="6">
    <source>
        <dbReference type="Proteomes" id="UP000548632"/>
    </source>
</evidence>
<keyword evidence="6" id="KW-1185">Reference proteome</keyword>
<dbReference type="Pfam" id="PF13174">
    <property type="entry name" value="TPR_6"/>
    <property type="match status" value="1"/>
</dbReference>
<keyword evidence="1" id="KW-0677">Repeat</keyword>
<dbReference type="InterPro" id="IPR051012">
    <property type="entry name" value="CellSynth/LPSAsmb/PSIAsmb"/>
</dbReference>